<dbReference type="GO" id="GO:0005179">
    <property type="term" value="F:hormone activity"/>
    <property type="evidence" value="ECO:0007669"/>
    <property type="project" value="UniProtKB-KW"/>
</dbReference>
<feature type="chain" id="PRO_5043598185" evidence="9">
    <location>
        <begin position="26"/>
        <end position="254"/>
    </location>
</feature>
<keyword evidence="3" id="KW-0052">Apoplast</keyword>
<evidence type="ECO:0000256" key="9">
    <source>
        <dbReference type="SAM" id="SignalP"/>
    </source>
</evidence>
<comment type="caution">
    <text evidence="10">The sequence shown here is derived from an EMBL/GenBank/DDBJ whole genome shotgun (WGS) entry which is preliminary data.</text>
</comment>
<dbReference type="PANTHER" id="PTHR33348:SF44">
    <property type="entry name" value="PRECURSOR OF CEP6"/>
    <property type="match status" value="1"/>
</dbReference>
<evidence type="ECO:0000313" key="11">
    <source>
        <dbReference type="Proteomes" id="UP001443914"/>
    </source>
</evidence>
<sequence>MARIHLIYTLALLFTLLTQMLSTEGRDIKPSTMKIAPQKVSTDIPQTVTYDNNFPSLKPTHTMQKNSFKVSSSHVNKVESNGQDDIPNLKSLADNRLKAPGHSNMHPGHAKKGNNKPNSDFPLRSSTSSSSISAFAMVHENDFPPTAPGISPGASHTDTNKNDKEEPRHCLSDKCTDNFRPTAPGDSPGAGHSFVNNESKASEHGKRHGVAHTQAGQTDDDRPTAASHSPGLQEKATLIYRITESPILKLLCQL</sequence>
<evidence type="ECO:0000256" key="7">
    <source>
        <dbReference type="ARBA" id="ARBA00023278"/>
    </source>
</evidence>
<feature type="region of interest" description="Disordered" evidence="8">
    <location>
        <begin position="140"/>
        <end position="232"/>
    </location>
</feature>
<reference evidence="10" key="1">
    <citation type="submission" date="2024-03" db="EMBL/GenBank/DDBJ databases">
        <title>WGS assembly of Saponaria officinalis var. Norfolk2.</title>
        <authorList>
            <person name="Jenkins J."/>
            <person name="Shu S."/>
            <person name="Grimwood J."/>
            <person name="Barry K."/>
            <person name="Goodstein D."/>
            <person name="Schmutz J."/>
            <person name="Leebens-Mack J."/>
            <person name="Osbourn A."/>
        </authorList>
    </citation>
    <scope>NUCLEOTIDE SEQUENCE [LARGE SCALE GENOMIC DNA]</scope>
    <source>
        <strain evidence="10">JIC</strain>
    </source>
</reference>
<dbReference type="GO" id="GO:0048046">
    <property type="term" value="C:apoplast"/>
    <property type="evidence" value="ECO:0007669"/>
    <property type="project" value="UniProtKB-SubCell"/>
</dbReference>
<comment type="subcellular location">
    <subcellularLocation>
        <location evidence="1">Secreted</location>
        <location evidence="1">Extracellular space</location>
        <location evidence="1">Apoplast</location>
    </subcellularLocation>
</comment>
<feature type="region of interest" description="Disordered" evidence="8">
    <location>
        <begin position="95"/>
        <end position="127"/>
    </location>
</feature>
<evidence type="ECO:0000256" key="2">
    <source>
        <dbReference type="ARBA" id="ARBA00008963"/>
    </source>
</evidence>
<keyword evidence="6 9" id="KW-0732">Signal</keyword>
<dbReference type="Proteomes" id="UP001443914">
    <property type="component" value="Unassembled WGS sequence"/>
</dbReference>
<dbReference type="AlphaFoldDB" id="A0AAW1HQT1"/>
<evidence type="ECO:0000256" key="1">
    <source>
        <dbReference type="ARBA" id="ARBA00004271"/>
    </source>
</evidence>
<accession>A0AAW1HQT1</accession>
<keyword evidence="4" id="KW-0964">Secreted</keyword>
<dbReference type="GO" id="GO:0006995">
    <property type="term" value="P:cellular response to nitrogen starvation"/>
    <property type="evidence" value="ECO:0007669"/>
    <property type="project" value="UniProtKB-ARBA"/>
</dbReference>
<feature type="compositionally biased region" description="Basic and acidic residues" evidence="8">
    <location>
        <begin position="158"/>
        <end position="177"/>
    </location>
</feature>
<evidence type="ECO:0000256" key="6">
    <source>
        <dbReference type="ARBA" id="ARBA00022729"/>
    </source>
</evidence>
<dbReference type="GO" id="GO:2000280">
    <property type="term" value="P:regulation of root development"/>
    <property type="evidence" value="ECO:0007669"/>
    <property type="project" value="TreeGrafter"/>
</dbReference>
<dbReference type="GO" id="GO:1901371">
    <property type="term" value="P:regulation of leaf morphogenesis"/>
    <property type="evidence" value="ECO:0007669"/>
    <property type="project" value="TreeGrafter"/>
</dbReference>
<feature type="signal peptide" evidence="9">
    <location>
        <begin position="1"/>
        <end position="25"/>
    </location>
</feature>
<protein>
    <submittedName>
        <fullName evidence="10">Uncharacterized protein</fullName>
    </submittedName>
</protein>
<organism evidence="10 11">
    <name type="scientific">Saponaria officinalis</name>
    <name type="common">Common soapwort</name>
    <name type="synonym">Lychnis saponaria</name>
    <dbReference type="NCBI Taxonomy" id="3572"/>
    <lineage>
        <taxon>Eukaryota</taxon>
        <taxon>Viridiplantae</taxon>
        <taxon>Streptophyta</taxon>
        <taxon>Embryophyta</taxon>
        <taxon>Tracheophyta</taxon>
        <taxon>Spermatophyta</taxon>
        <taxon>Magnoliopsida</taxon>
        <taxon>eudicotyledons</taxon>
        <taxon>Gunneridae</taxon>
        <taxon>Pentapetalae</taxon>
        <taxon>Caryophyllales</taxon>
        <taxon>Caryophyllaceae</taxon>
        <taxon>Caryophylleae</taxon>
        <taxon>Saponaria</taxon>
    </lineage>
</organism>
<name>A0AAW1HQT1_SAPOF</name>
<dbReference type="PANTHER" id="PTHR33348">
    <property type="entry name" value="PRECURSOR OF CEP5"/>
    <property type="match status" value="1"/>
</dbReference>
<evidence type="ECO:0000256" key="3">
    <source>
        <dbReference type="ARBA" id="ARBA00022523"/>
    </source>
</evidence>
<evidence type="ECO:0000256" key="4">
    <source>
        <dbReference type="ARBA" id="ARBA00022525"/>
    </source>
</evidence>
<dbReference type="InterPro" id="IPR033250">
    <property type="entry name" value="CEP"/>
</dbReference>
<keyword evidence="11" id="KW-1185">Reference proteome</keyword>
<proteinExistence type="inferred from homology"/>
<comment type="similarity">
    <text evidence="2">Belongs to the C-terminally encoded plant signaling peptide (CEP) family.</text>
</comment>
<keyword evidence="7" id="KW-0379">Hydroxylation</keyword>
<dbReference type="GO" id="GO:0048364">
    <property type="term" value="P:root development"/>
    <property type="evidence" value="ECO:0007669"/>
    <property type="project" value="InterPro"/>
</dbReference>
<evidence type="ECO:0000256" key="8">
    <source>
        <dbReference type="SAM" id="MobiDB-lite"/>
    </source>
</evidence>
<dbReference type="GO" id="GO:1902025">
    <property type="term" value="P:nitrate import"/>
    <property type="evidence" value="ECO:0007669"/>
    <property type="project" value="TreeGrafter"/>
</dbReference>
<keyword evidence="5" id="KW-0372">Hormone</keyword>
<evidence type="ECO:0000256" key="5">
    <source>
        <dbReference type="ARBA" id="ARBA00022702"/>
    </source>
</evidence>
<evidence type="ECO:0000313" key="10">
    <source>
        <dbReference type="EMBL" id="KAK9678573.1"/>
    </source>
</evidence>
<dbReference type="EMBL" id="JBDFQZ010000011">
    <property type="protein sequence ID" value="KAK9678573.1"/>
    <property type="molecule type" value="Genomic_DNA"/>
</dbReference>
<gene>
    <name evidence="10" type="ORF">RND81_11G220200</name>
</gene>